<dbReference type="InterPro" id="IPR006379">
    <property type="entry name" value="HAD-SF_hydro_IIB"/>
</dbReference>
<dbReference type="InterPro" id="IPR036412">
    <property type="entry name" value="HAD-like_sf"/>
</dbReference>
<dbReference type="InterPro" id="IPR043169">
    <property type="entry name" value="PMM_cap"/>
</dbReference>
<reference evidence="11" key="1">
    <citation type="submission" date="2014-08" db="EMBL/GenBank/DDBJ databases">
        <authorList>
            <person name="Edwards T."/>
        </authorList>
    </citation>
    <scope>NUCLEOTIDE SEQUENCE [LARGE SCALE GENOMIC DNA]</scope>
</reference>
<evidence type="ECO:0000256" key="7">
    <source>
        <dbReference type="ARBA" id="ARBA00022723"/>
    </source>
</evidence>
<dbReference type="Proteomes" id="UP000207741">
    <property type="component" value="Segment"/>
</dbReference>
<evidence type="ECO:0000256" key="3">
    <source>
        <dbReference type="ARBA" id="ARBA00009736"/>
    </source>
</evidence>
<dbReference type="OrthoDB" id="28508at10239"/>
<keyword evidence="7" id="KW-0479">Metal-binding</keyword>
<dbReference type="InterPro" id="IPR023214">
    <property type="entry name" value="HAD_sf"/>
</dbReference>
<dbReference type="GO" id="GO:0009298">
    <property type="term" value="P:GDP-mannose biosynthetic process"/>
    <property type="evidence" value="ECO:0007669"/>
    <property type="project" value="UniProtKB-UniPathway"/>
</dbReference>
<dbReference type="Gene3D" id="3.30.1240.20">
    <property type="match status" value="1"/>
</dbReference>
<keyword evidence="9" id="KW-0413">Isomerase</keyword>
<dbReference type="GO" id="GO:0004615">
    <property type="term" value="F:phosphomannomutase activity"/>
    <property type="evidence" value="ECO:0007669"/>
    <property type="project" value="UniProtKB-EC"/>
</dbReference>
<evidence type="ECO:0000256" key="6">
    <source>
        <dbReference type="ARBA" id="ARBA00022490"/>
    </source>
</evidence>
<evidence type="ECO:0000256" key="5">
    <source>
        <dbReference type="ARBA" id="ARBA00012730"/>
    </source>
</evidence>
<evidence type="ECO:0000256" key="2">
    <source>
        <dbReference type="ARBA" id="ARBA00004699"/>
    </source>
</evidence>
<keyword evidence="11" id="KW-1185">Reference proteome</keyword>
<evidence type="ECO:0000256" key="8">
    <source>
        <dbReference type="ARBA" id="ARBA00022842"/>
    </source>
</evidence>
<dbReference type="InterPro" id="IPR005002">
    <property type="entry name" value="PMM"/>
</dbReference>
<dbReference type="Gene3D" id="3.40.50.1000">
    <property type="entry name" value="HAD superfamily/HAD-like"/>
    <property type="match status" value="1"/>
</dbReference>
<dbReference type="GO" id="GO:0006013">
    <property type="term" value="P:mannose metabolic process"/>
    <property type="evidence" value="ECO:0007669"/>
    <property type="project" value="TreeGrafter"/>
</dbReference>
<evidence type="ECO:0000256" key="4">
    <source>
        <dbReference type="ARBA" id="ARBA00011738"/>
    </source>
</evidence>
<sequence>MIGENVEDLMNKKFIFDVDGTLTPSRQEIDPDFEKYMIEFSNENDVYLVTGSNREKTIEQVGDTLFHTAKRVYNCSGSDVYEGDLNVYRDEWDVPEDVEEFLMDELHHSKFPIRTGTHVERRPGGINFSILGRGQGVVLEERDEYVKWDRTHHERKNLAIKIKNRFPDLEVQVGGQTGLDISPLGRNKGQILRDFSKDDFIYFYGDMMNEGQNDFPLADAIRKKELGFTYHVHSFQHTWDILSLTKSR</sequence>
<comment type="subcellular location">
    <subcellularLocation>
        <location evidence="1">Cytoplasm</location>
    </subcellularLocation>
</comment>
<dbReference type="GeneID" id="26640182"/>
<dbReference type="RefSeq" id="YP_009213638.1">
    <property type="nucleotide sequence ID" value="NC_028955.1"/>
</dbReference>
<proteinExistence type="inferred from homology"/>
<dbReference type="KEGG" id="vg:26640182"/>
<keyword evidence="6" id="KW-0963">Cytoplasm</keyword>
<dbReference type="GO" id="GO:0006487">
    <property type="term" value="P:protein N-linked glycosylation"/>
    <property type="evidence" value="ECO:0007669"/>
    <property type="project" value="TreeGrafter"/>
</dbReference>
<comment type="similarity">
    <text evidence="3">Belongs to the eukaryotic PMM family.</text>
</comment>
<dbReference type="NCBIfam" id="TIGR01484">
    <property type="entry name" value="HAD-SF-IIB"/>
    <property type="match status" value="1"/>
</dbReference>
<comment type="pathway">
    <text evidence="2">Nucleotide-sugar biosynthesis; GDP-alpha-D-mannose biosynthesis; alpha-D-mannose 1-phosphate from D-fructose 6-phosphate: step 2/2.</text>
</comment>
<name>A0A0K0KVW2_9CAUD</name>
<dbReference type="EC" id="5.4.2.8" evidence="5"/>
<dbReference type="EMBL" id="KM359505">
    <property type="protein sequence ID" value="AIR93462.1"/>
    <property type="molecule type" value="Genomic_DNA"/>
</dbReference>
<dbReference type="Pfam" id="PF03332">
    <property type="entry name" value="PMM"/>
    <property type="match status" value="1"/>
</dbReference>
<accession>A0A0K0KVW2</accession>
<protein>
    <recommendedName>
        <fullName evidence="5">phosphomannomutase</fullName>
        <ecNumber evidence="5">5.4.2.8</ecNumber>
    </recommendedName>
</protein>
<dbReference type="PANTHER" id="PTHR10466:SF0">
    <property type="entry name" value="PHOSPHOMANNOMUTASE"/>
    <property type="match status" value="1"/>
</dbReference>
<evidence type="ECO:0000256" key="1">
    <source>
        <dbReference type="ARBA" id="ARBA00004496"/>
    </source>
</evidence>
<evidence type="ECO:0000313" key="11">
    <source>
        <dbReference type="Proteomes" id="UP000207741"/>
    </source>
</evidence>
<organism evidence="10 11">
    <name type="scientific">Prochlorococcus phage P-TIM68</name>
    <dbReference type="NCBI Taxonomy" id="1542477"/>
    <lineage>
        <taxon>Viruses</taxon>
        <taxon>Duplodnaviria</taxon>
        <taxon>Heunggongvirae</taxon>
        <taxon>Uroviricota</taxon>
        <taxon>Caudoviricetes</taxon>
        <taxon>Pantevenvirales</taxon>
        <taxon>Kyanoviridae</taxon>
        <taxon>Haifavirus</taxon>
        <taxon>Haifavirus tim68</taxon>
    </lineage>
</organism>
<dbReference type="PANTHER" id="PTHR10466">
    <property type="entry name" value="PHOSPHOMANNOMUTASE"/>
    <property type="match status" value="1"/>
</dbReference>
<dbReference type="SUPFAM" id="SSF56784">
    <property type="entry name" value="HAD-like"/>
    <property type="match status" value="1"/>
</dbReference>
<dbReference type="UniPathway" id="UPA00126">
    <property type="reaction ID" value="UER00424"/>
</dbReference>
<keyword evidence="8" id="KW-0460">Magnesium</keyword>
<evidence type="ECO:0000256" key="9">
    <source>
        <dbReference type="ARBA" id="ARBA00023235"/>
    </source>
</evidence>
<dbReference type="GO" id="GO:0046872">
    <property type="term" value="F:metal ion binding"/>
    <property type="evidence" value="ECO:0007669"/>
    <property type="project" value="UniProtKB-KW"/>
</dbReference>
<comment type="subunit">
    <text evidence="4">Homodimer.</text>
</comment>
<evidence type="ECO:0000313" key="10">
    <source>
        <dbReference type="EMBL" id="AIR93462.1"/>
    </source>
</evidence>